<gene>
    <name evidence="7" type="ORF">ALQ49_03396</name>
</gene>
<dbReference type="GO" id="GO:0005737">
    <property type="term" value="C:cytoplasm"/>
    <property type="evidence" value="ECO:0007669"/>
    <property type="project" value="TreeGrafter"/>
</dbReference>
<dbReference type="Pfam" id="PF14759">
    <property type="entry name" value="Reductase_C"/>
    <property type="match status" value="1"/>
</dbReference>
<comment type="cofactor">
    <cofactor evidence="1">
        <name>FAD</name>
        <dbReference type="ChEBI" id="CHEBI:57692"/>
    </cofactor>
</comment>
<proteinExistence type="predicted"/>
<dbReference type="SUPFAM" id="SSF51905">
    <property type="entry name" value="FAD/NAD(P)-binding domain"/>
    <property type="match status" value="1"/>
</dbReference>
<dbReference type="Pfam" id="PF07992">
    <property type="entry name" value="Pyr_redox_2"/>
    <property type="match status" value="1"/>
</dbReference>
<dbReference type="PANTHER" id="PTHR43557:SF2">
    <property type="entry name" value="RIESKE DOMAIN-CONTAINING PROTEIN-RELATED"/>
    <property type="match status" value="1"/>
</dbReference>
<reference evidence="7 8" key="1">
    <citation type="submission" date="2018-08" db="EMBL/GenBank/DDBJ databases">
        <title>Recombination of ecologically and evolutionarily significant loci maintains genetic cohesion in the Pseudomonas syringae species complex.</title>
        <authorList>
            <person name="Dillon M."/>
            <person name="Thakur S."/>
            <person name="Almeida R.N.D."/>
            <person name="Weir B.S."/>
            <person name="Guttman D.S."/>
        </authorList>
    </citation>
    <scope>NUCLEOTIDE SEQUENCE [LARGE SCALE GENOMIC DNA]</scope>
    <source>
        <strain evidence="7 8">1089_5</strain>
    </source>
</reference>
<dbReference type="InterPro" id="IPR036188">
    <property type="entry name" value="FAD/NAD-bd_sf"/>
</dbReference>
<evidence type="ECO:0000256" key="1">
    <source>
        <dbReference type="ARBA" id="ARBA00001974"/>
    </source>
</evidence>
<organism evidence="7 8">
    <name type="scientific">Pseudomonas syringae pv. apii</name>
    <dbReference type="NCBI Taxonomy" id="81036"/>
    <lineage>
        <taxon>Bacteria</taxon>
        <taxon>Pseudomonadati</taxon>
        <taxon>Pseudomonadota</taxon>
        <taxon>Gammaproteobacteria</taxon>
        <taxon>Pseudomonadales</taxon>
        <taxon>Pseudomonadaceae</taxon>
        <taxon>Pseudomonas</taxon>
    </lineage>
</organism>
<evidence type="ECO:0000313" key="7">
    <source>
        <dbReference type="EMBL" id="RMN98734.1"/>
    </source>
</evidence>
<feature type="domain" description="Reductase C-terminal" evidence="6">
    <location>
        <begin position="322"/>
        <end position="405"/>
    </location>
</feature>
<dbReference type="Proteomes" id="UP000278062">
    <property type="component" value="Unassembled WGS sequence"/>
</dbReference>
<protein>
    <submittedName>
        <fullName evidence="7">Ferredoxin reductase 2</fullName>
    </submittedName>
</protein>
<evidence type="ECO:0000256" key="4">
    <source>
        <dbReference type="ARBA" id="ARBA00023002"/>
    </source>
</evidence>
<dbReference type="InterPro" id="IPR028202">
    <property type="entry name" value="Reductase_C"/>
</dbReference>
<dbReference type="SUPFAM" id="SSF55424">
    <property type="entry name" value="FAD/NAD-linked reductases, dimerisation (C-terminal) domain"/>
    <property type="match status" value="1"/>
</dbReference>
<dbReference type="PANTHER" id="PTHR43557">
    <property type="entry name" value="APOPTOSIS-INDUCING FACTOR 1"/>
    <property type="match status" value="1"/>
</dbReference>
<feature type="domain" description="FAD/NAD(P)-binding" evidence="5">
    <location>
        <begin position="4"/>
        <end position="303"/>
    </location>
</feature>
<evidence type="ECO:0000256" key="3">
    <source>
        <dbReference type="ARBA" id="ARBA00022827"/>
    </source>
</evidence>
<keyword evidence="4" id="KW-0560">Oxidoreductase</keyword>
<dbReference type="AlphaFoldDB" id="A0A3M3LYK1"/>
<evidence type="ECO:0000259" key="5">
    <source>
        <dbReference type="Pfam" id="PF07992"/>
    </source>
</evidence>
<name>A0A3M3LYK1_9PSED</name>
<dbReference type="Gene3D" id="3.30.390.30">
    <property type="match status" value="1"/>
</dbReference>
<dbReference type="PRINTS" id="PR00411">
    <property type="entry name" value="PNDRDTASEI"/>
</dbReference>
<evidence type="ECO:0000313" key="8">
    <source>
        <dbReference type="Proteomes" id="UP000278062"/>
    </source>
</evidence>
<evidence type="ECO:0000256" key="2">
    <source>
        <dbReference type="ARBA" id="ARBA00022630"/>
    </source>
</evidence>
<dbReference type="InterPro" id="IPR023753">
    <property type="entry name" value="FAD/NAD-binding_dom"/>
</dbReference>
<dbReference type="EMBL" id="RBPL01000051">
    <property type="protein sequence ID" value="RMN98734.1"/>
    <property type="molecule type" value="Genomic_DNA"/>
</dbReference>
<dbReference type="Gene3D" id="3.50.50.60">
    <property type="entry name" value="FAD/NAD(P)-binding domain"/>
    <property type="match status" value="2"/>
</dbReference>
<dbReference type="InterPro" id="IPR016156">
    <property type="entry name" value="FAD/NAD-linked_Rdtase_dimer_sf"/>
</dbReference>
<keyword evidence="3" id="KW-0274">FAD</keyword>
<dbReference type="PRINTS" id="PR00368">
    <property type="entry name" value="FADPNR"/>
</dbReference>
<dbReference type="GO" id="GO:0016651">
    <property type="term" value="F:oxidoreductase activity, acting on NAD(P)H"/>
    <property type="evidence" value="ECO:0007669"/>
    <property type="project" value="TreeGrafter"/>
</dbReference>
<comment type="caution">
    <text evidence="7">The sequence shown here is derived from an EMBL/GenBank/DDBJ whole genome shotgun (WGS) entry which is preliminary data.</text>
</comment>
<dbReference type="RefSeq" id="WP_074845520.1">
    <property type="nucleotide sequence ID" value="NZ_RBPB01000321.1"/>
</dbReference>
<sequence>MSYFDVVIVGAGHAGAQAAISLRQLGFGGTIAMVGDEKDPPYERPPLSKEYFAGDKSFDRILIRPTSFWEERNIVLLLGRRVTAVDPEAKCIYAGGMKISYRTLLWAGGGSPRALTCSGSDADNVHTVRRRDDIDAMLAQLGQVDHVTIIGGGYIGLEAAAVLRKLGKNVVLLEALERTLARVAGEDLSAFYEAEHRAQGIDIRTGCRLKCIELTGNQATAVRMQDGERIETDMVIVGIGIVPETAPLTAAGAVGVNGVDVDEYCRTSLPDIYAIGDCAAHINRFAGGLRVRLESVQNACDQAKTAVNHLLGNPIPYDAVPWFWSNQYDLKLQTVGLSLGYDQTILRGNPSNRSFSVLYLKNGRLIAIDCVNAIKDYVQGRAHVIAGAILDQKLLADASIALKEIGAPER</sequence>
<accession>A0A3M3LYK1</accession>
<dbReference type="InterPro" id="IPR050446">
    <property type="entry name" value="FAD-oxidoreductase/Apoptosis"/>
</dbReference>
<keyword evidence="2" id="KW-0285">Flavoprotein</keyword>
<evidence type="ECO:0000259" key="6">
    <source>
        <dbReference type="Pfam" id="PF14759"/>
    </source>
</evidence>